<evidence type="ECO:0000313" key="2">
    <source>
        <dbReference type="EMBL" id="KAK2702501.1"/>
    </source>
</evidence>
<dbReference type="GO" id="GO:0000246">
    <property type="term" value="F:Delta24(24-1) sterol reductase activity"/>
    <property type="evidence" value="ECO:0007669"/>
    <property type="project" value="TreeGrafter"/>
</dbReference>
<dbReference type="InterPro" id="IPR040165">
    <property type="entry name" value="Diminuto-like"/>
</dbReference>
<protein>
    <submittedName>
        <fullName evidence="2">Uncharacterized protein</fullName>
    </submittedName>
</protein>
<dbReference type="AlphaFoldDB" id="A0AA88H855"/>
<dbReference type="EMBL" id="JAVRJZ010000306">
    <property type="protein sequence ID" value="KAK2702501.1"/>
    <property type="molecule type" value="Genomic_DNA"/>
</dbReference>
<dbReference type="GO" id="GO:0016020">
    <property type="term" value="C:membrane"/>
    <property type="evidence" value="ECO:0007669"/>
    <property type="project" value="TreeGrafter"/>
</dbReference>
<comment type="caution">
    <text evidence="2">The sequence shown here is derived from an EMBL/GenBank/DDBJ whole genome shotgun (WGS) entry which is preliminary data.</text>
</comment>
<sequence length="126" mass="14423">DIIPFGNNVIFRYLLGWMVPPKVSLLKLTQTEAVKKLYENNHFIQDMLVPIGKLKESLEVFEREVQIYPVWLCPFNLPLNPGMLVPAEGTEQMYVDIGTYGVPKVPTFEPVKTTRNIEAFVRDVKG</sequence>
<dbReference type="PANTHER" id="PTHR10801">
    <property type="entry name" value="24-DEHYDROCHOLESTEROL REDUCTASE"/>
    <property type="match status" value="1"/>
</dbReference>
<proteinExistence type="predicted"/>
<dbReference type="Proteomes" id="UP001187531">
    <property type="component" value="Unassembled WGS sequence"/>
</dbReference>
<accession>A0AA88H855</accession>
<dbReference type="GO" id="GO:0008202">
    <property type="term" value="P:steroid metabolic process"/>
    <property type="evidence" value="ECO:0007669"/>
    <property type="project" value="TreeGrafter"/>
</dbReference>
<reference evidence="2" key="1">
    <citation type="submission" date="2023-07" db="EMBL/GenBank/DDBJ databases">
        <title>Chromosome-level genome assembly of Artemia franciscana.</title>
        <authorList>
            <person name="Jo E."/>
        </authorList>
    </citation>
    <scope>NUCLEOTIDE SEQUENCE</scope>
    <source>
        <tissue evidence="2">Whole body</tissue>
    </source>
</reference>
<name>A0AA88H855_ARTSF</name>
<feature type="non-terminal residue" evidence="2">
    <location>
        <position position="1"/>
    </location>
</feature>
<keyword evidence="3" id="KW-1185">Reference proteome</keyword>
<evidence type="ECO:0000313" key="3">
    <source>
        <dbReference type="Proteomes" id="UP001187531"/>
    </source>
</evidence>
<organism evidence="2 3">
    <name type="scientific">Artemia franciscana</name>
    <name type="common">Brine shrimp</name>
    <name type="synonym">Artemia sanfranciscana</name>
    <dbReference type="NCBI Taxonomy" id="6661"/>
    <lineage>
        <taxon>Eukaryota</taxon>
        <taxon>Metazoa</taxon>
        <taxon>Ecdysozoa</taxon>
        <taxon>Arthropoda</taxon>
        <taxon>Crustacea</taxon>
        <taxon>Branchiopoda</taxon>
        <taxon>Anostraca</taxon>
        <taxon>Artemiidae</taxon>
        <taxon>Artemia</taxon>
    </lineage>
</organism>
<keyword evidence="1" id="KW-0560">Oxidoreductase</keyword>
<dbReference type="GO" id="GO:0005737">
    <property type="term" value="C:cytoplasm"/>
    <property type="evidence" value="ECO:0007669"/>
    <property type="project" value="TreeGrafter"/>
</dbReference>
<gene>
    <name evidence="2" type="ORF">QYM36_018891</name>
</gene>
<dbReference type="PANTHER" id="PTHR10801:SF0">
    <property type="entry name" value="DELTA(24)-STEROL REDUCTASE"/>
    <property type="match status" value="1"/>
</dbReference>
<evidence type="ECO:0000256" key="1">
    <source>
        <dbReference type="ARBA" id="ARBA00023002"/>
    </source>
</evidence>